<name>A0ABQ5GPW8_9ASTR</name>
<gene>
    <name evidence="1" type="ORF">Tco_1043994</name>
</gene>
<comment type="caution">
    <text evidence="1">The sequence shown here is derived from an EMBL/GenBank/DDBJ whole genome shotgun (WGS) entry which is preliminary data.</text>
</comment>
<evidence type="ECO:0000313" key="2">
    <source>
        <dbReference type="Proteomes" id="UP001151760"/>
    </source>
</evidence>
<reference evidence="1" key="1">
    <citation type="journal article" date="2022" name="Int. J. Mol. Sci.">
        <title>Draft Genome of Tanacetum Coccineum: Genomic Comparison of Closely Related Tanacetum-Family Plants.</title>
        <authorList>
            <person name="Yamashiro T."/>
            <person name="Shiraishi A."/>
            <person name="Nakayama K."/>
            <person name="Satake H."/>
        </authorList>
    </citation>
    <scope>NUCLEOTIDE SEQUENCE</scope>
</reference>
<sequence>MTFVKWDNVLASKEKGGLGLLKLSMAMMVSLAANLAFRQIGRDLATFLSLIIKVLDLLGICKKVGLMGAYFVLGGCLGSEGDRKKEVDDGLFRRWGISSVLVRMLIDDKILEVFGPKTRWIKYVPIKVNILAWRIKLDYLPTRLNLSRRDLNKNIARWWDVNMTEFSSYEEWWNWFSNLRFPSKLKMIFEGAFYITWCLLVSWMVTDLEDPKPVGGVWSGEYMNHGFTKSMKELDRCYTMLQELRSVIVGGALIHKNREGGKHEG</sequence>
<keyword evidence="2" id="KW-1185">Reference proteome</keyword>
<evidence type="ECO:0000313" key="1">
    <source>
        <dbReference type="EMBL" id="GJT77269.1"/>
    </source>
</evidence>
<evidence type="ECO:0008006" key="3">
    <source>
        <dbReference type="Google" id="ProtNLM"/>
    </source>
</evidence>
<protein>
    <recommendedName>
        <fullName evidence="3">RNA-directed DNA polymerase, eukaryota</fullName>
    </recommendedName>
</protein>
<organism evidence="1 2">
    <name type="scientific">Tanacetum coccineum</name>
    <dbReference type="NCBI Taxonomy" id="301880"/>
    <lineage>
        <taxon>Eukaryota</taxon>
        <taxon>Viridiplantae</taxon>
        <taxon>Streptophyta</taxon>
        <taxon>Embryophyta</taxon>
        <taxon>Tracheophyta</taxon>
        <taxon>Spermatophyta</taxon>
        <taxon>Magnoliopsida</taxon>
        <taxon>eudicotyledons</taxon>
        <taxon>Gunneridae</taxon>
        <taxon>Pentapetalae</taxon>
        <taxon>asterids</taxon>
        <taxon>campanulids</taxon>
        <taxon>Asterales</taxon>
        <taxon>Asteraceae</taxon>
        <taxon>Asteroideae</taxon>
        <taxon>Anthemideae</taxon>
        <taxon>Anthemidinae</taxon>
        <taxon>Tanacetum</taxon>
    </lineage>
</organism>
<dbReference type="EMBL" id="BQNB010018697">
    <property type="protein sequence ID" value="GJT77269.1"/>
    <property type="molecule type" value="Genomic_DNA"/>
</dbReference>
<reference evidence="1" key="2">
    <citation type="submission" date="2022-01" db="EMBL/GenBank/DDBJ databases">
        <authorList>
            <person name="Yamashiro T."/>
            <person name="Shiraishi A."/>
            <person name="Satake H."/>
            <person name="Nakayama K."/>
        </authorList>
    </citation>
    <scope>NUCLEOTIDE SEQUENCE</scope>
</reference>
<proteinExistence type="predicted"/>
<accession>A0ABQ5GPW8</accession>
<dbReference type="Proteomes" id="UP001151760">
    <property type="component" value="Unassembled WGS sequence"/>
</dbReference>